<feature type="region of interest" description="Disordered" evidence="1">
    <location>
        <begin position="12"/>
        <end position="48"/>
    </location>
</feature>
<evidence type="ECO:0000256" key="1">
    <source>
        <dbReference type="SAM" id="MobiDB-lite"/>
    </source>
</evidence>
<dbReference type="EMBL" id="BAAABY010000045">
    <property type="protein sequence ID" value="GAA0488506.1"/>
    <property type="molecule type" value="Genomic_DNA"/>
</dbReference>
<protein>
    <recommendedName>
        <fullName evidence="4">Lipoprotein</fullName>
    </recommendedName>
</protein>
<reference evidence="3" key="1">
    <citation type="journal article" date="2019" name="Int. J. Syst. Evol. Microbiol.">
        <title>The Global Catalogue of Microorganisms (GCM) 10K type strain sequencing project: providing services to taxonomists for standard genome sequencing and annotation.</title>
        <authorList>
            <consortium name="The Broad Institute Genomics Platform"/>
            <consortium name="The Broad Institute Genome Sequencing Center for Infectious Disease"/>
            <person name="Wu L."/>
            <person name="Ma J."/>
        </authorList>
    </citation>
    <scope>NUCLEOTIDE SEQUENCE [LARGE SCALE GENOMIC DNA]</scope>
    <source>
        <strain evidence="3">JCM 4805</strain>
    </source>
</reference>
<name>A0ABP3KZH1_9ACTN</name>
<sequence length="469" mass="48916">MVLAGAVLAGCGSGSSTPAKETGKDGKKGQGGATAEPITEITSPSGYKSREGWQQKLTWLPESAKAVPVAVAPQSDRVAYLTVIDETGYAVQVRNAATGTVEWTGKPWSPPTPLSEVNEASSFQSEEPELPGVTTVHQGDRDYVVAWGHGVRGRDELNSGREVVELEIFPVDASGKNVTPAHRVSVPLKNDDDSDPIVSADPDDLRVRDGGAGLLITWDGYTTYGASVDMETGKVTSYGNGTELGVDCDGDKCPAQVAAVSADGPVAFNDLKGGFEAPGQWSSQDVIPDGASAGPLRADGKRNGEVIGVIGTRLVARWVPEGEDVLDDSIWSVHDTKTGRIQASTACAAPDYDLGNGPDDPVVVASPSGRYVAYGPVLFDTRDRKGTCLAGDESRKSVLIRAIRDDGTAYGSVPSADTEGTVAEVRAADGTVKALPIGTELPLRALKNSGLFVTRNNGAGLLVTGLRSR</sequence>
<keyword evidence="3" id="KW-1185">Reference proteome</keyword>
<evidence type="ECO:0008006" key="4">
    <source>
        <dbReference type="Google" id="ProtNLM"/>
    </source>
</evidence>
<gene>
    <name evidence="2" type="ORF">GCM10010361_61980</name>
</gene>
<accession>A0ABP3KZH1</accession>
<dbReference type="Proteomes" id="UP001500909">
    <property type="component" value="Unassembled WGS sequence"/>
</dbReference>
<organism evidence="2 3">
    <name type="scientific">Streptomyces olivaceiscleroticus</name>
    <dbReference type="NCBI Taxonomy" id="68245"/>
    <lineage>
        <taxon>Bacteria</taxon>
        <taxon>Bacillati</taxon>
        <taxon>Actinomycetota</taxon>
        <taxon>Actinomycetes</taxon>
        <taxon>Kitasatosporales</taxon>
        <taxon>Streptomycetaceae</taxon>
        <taxon>Streptomyces</taxon>
    </lineage>
</organism>
<evidence type="ECO:0000313" key="3">
    <source>
        <dbReference type="Proteomes" id="UP001500909"/>
    </source>
</evidence>
<feature type="region of interest" description="Disordered" evidence="1">
    <location>
        <begin position="279"/>
        <end position="298"/>
    </location>
</feature>
<proteinExistence type="predicted"/>
<evidence type="ECO:0000313" key="2">
    <source>
        <dbReference type="EMBL" id="GAA0488506.1"/>
    </source>
</evidence>
<comment type="caution">
    <text evidence="2">The sequence shown here is derived from an EMBL/GenBank/DDBJ whole genome shotgun (WGS) entry which is preliminary data.</text>
</comment>